<dbReference type="AlphaFoldDB" id="A0A2A3YRA0"/>
<dbReference type="Pfam" id="PF10936">
    <property type="entry name" value="DUF2617"/>
    <property type="match status" value="1"/>
</dbReference>
<dbReference type="RefSeq" id="WP_081448553.1">
    <property type="nucleotide sequence ID" value="NZ_AAGP01000014.1"/>
</dbReference>
<comment type="caution">
    <text evidence="1">The sequence shown here is derived from an EMBL/GenBank/DDBJ whole genome shotgun (WGS) entry which is preliminary data.</text>
</comment>
<protein>
    <submittedName>
        <fullName evidence="1">DUF2617 domain-containing protein</fullName>
    </submittedName>
</protein>
<dbReference type="InterPro" id="IPR024486">
    <property type="entry name" value="DUF2617"/>
</dbReference>
<proteinExistence type="predicted"/>
<sequence>MTLTPPLAHPVPAQHLSVDVAFADTSAQALTFSLDHGRITPLASDFIDLPSSNGQDRLQLELHVIGSSHQVILSDNNTDAFIETFACLGEDERPGWDTTRTTAGTWSGFTRHQFRCELTDVPGSFSDAAAEVVARSSAHDRHLVVDFPGEPGALTALALTDCSSEQLSWRSWHCYPQHRQIVHSHSELRRRS</sequence>
<gene>
    <name evidence="1" type="ORF">CIK65_15890</name>
</gene>
<dbReference type="EMBL" id="NRGQ01000026">
    <property type="protein sequence ID" value="PCC41784.1"/>
    <property type="molecule type" value="Genomic_DNA"/>
</dbReference>
<evidence type="ECO:0000313" key="1">
    <source>
        <dbReference type="EMBL" id="PCC41784.1"/>
    </source>
</evidence>
<reference evidence="1 2" key="1">
    <citation type="journal article" date="2017" name="Elife">
        <title>Extensive horizontal gene transfer in cheese-associated bacteria.</title>
        <authorList>
            <person name="Bonham K.S."/>
            <person name="Wolfe B.E."/>
            <person name="Dutton R.J."/>
        </authorList>
    </citation>
    <scope>NUCLEOTIDE SEQUENCE [LARGE SCALE GENOMIC DNA]</scope>
    <source>
        <strain evidence="1 2">962_8</strain>
    </source>
</reference>
<evidence type="ECO:0000313" key="2">
    <source>
        <dbReference type="Proteomes" id="UP000218620"/>
    </source>
</evidence>
<dbReference type="Proteomes" id="UP000218620">
    <property type="component" value="Unassembled WGS sequence"/>
</dbReference>
<accession>A0A2A3YRA0</accession>
<name>A0A2A3YRA0_BREAU</name>
<organism evidence="1 2">
    <name type="scientific">Brevibacterium aurantiacum</name>
    <dbReference type="NCBI Taxonomy" id="273384"/>
    <lineage>
        <taxon>Bacteria</taxon>
        <taxon>Bacillati</taxon>
        <taxon>Actinomycetota</taxon>
        <taxon>Actinomycetes</taxon>
        <taxon>Micrococcales</taxon>
        <taxon>Brevibacteriaceae</taxon>
        <taxon>Brevibacterium</taxon>
    </lineage>
</organism>